<organism evidence="2 3">
    <name type="scientific">Mucilaginibacter gynuensis</name>
    <dbReference type="NCBI Taxonomy" id="1302236"/>
    <lineage>
        <taxon>Bacteria</taxon>
        <taxon>Pseudomonadati</taxon>
        <taxon>Bacteroidota</taxon>
        <taxon>Sphingobacteriia</taxon>
        <taxon>Sphingobacteriales</taxon>
        <taxon>Sphingobacteriaceae</taxon>
        <taxon>Mucilaginibacter</taxon>
    </lineage>
</organism>
<proteinExistence type="predicted"/>
<comment type="caution">
    <text evidence="2">The sequence shown here is derived from an EMBL/GenBank/DDBJ whole genome shotgun (WGS) entry which is preliminary data.</text>
</comment>
<name>A0ABP8FZL6_9SPHI</name>
<reference evidence="3" key="1">
    <citation type="journal article" date="2019" name="Int. J. Syst. Evol. Microbiol.">
        <title>The Global Catalogue of Microorganisms (GCM) 10K type strain sequencing project: providing services to taxonomists for standard genome sequencing and annotation.</title>
        <authorList>
            <consortium name="The Broad Institute Genomics Platform"/>
            <consortium name="The Broad Institute Genome Sequencing Center for Infectious Disease"/>
            <person name="Wu L."/>
            <person name="Ma J."/>
        </authorList>
    </citation>
    <scope>NUCLEOTIDE SEQUENCE [LARGE SCALE GENOMIC DNA]</scope>
    <source>
        <strain evidence="3">JCM 17705</strain>
    </source>
</reference>
<protein>
    <recommendedName>
        <fullName evidence="1">DUF6630 domain-containing protein</fullName>
    </recommendedName>
</protein>
<dbReference type="RefSeq" id="WP_345209942.1">
    <property type="nucleotide sequence ID" value="NZ_BAABFT010000002.1"/>
</dbReference>
<gene>
    <name evidence="2" type="ORF">GCM10023149_10350</name>
</gene>
<feature type="domain" description="DUF6630" evidence="1">
    <location>
        <begin position="36"/>
        <end position="144"/>
    </location>
</feature>
<keyword evidence="3" id="KW-1185">Reference proteome</keyword>
<dbReference type="Pfam" id="PF20335">
    <property type="entry name" value="DUF6630"/>
    <property type="match status" value="1"/>
</dbReference>
<dbReference type="InterPro" id="IPR046582">
    <property type="entry name" value="DUF6630"/>
</dbReference>
<accession>A0ABP8FZL6</accession>
<dbReference type="EMBL" id="BAABFT010000002">
    <property type="protein sequence ID" value="GAA4314253.1"/>
    <property type="molecule type" value="Genomic_DNA"/>
</dbReference>
<evidence type="ECO:0000313" key="2">
    <source>
        <dbReference type="EMBL" id="GAA4314253.1"/>
    </source>
</evidence>
<evidence type="ECO:0000313" key="3">
    <source>
        <dbReference type="Proteomes" id="UP001500582"/>
    </source>
</evidence>
<sequence length="147" mass="17101">MREVTKPDYHKILTPFINKLNTKDVSGGSGEPLYSIAEFADDHHIPYIMSIDWKADISTLKWRISVALKKNYNVAFQLPATTTWHNDASVSYDGVLEQYQKILKLHGFQMGFIDTESDEYMMLVFRVSHKNRVVKAVKMIGYKYYEK</sequence>
<evidence type="ECO:0000259" key="1">
    <source>
        <dbReference type="Pfam" id="PF20335"/>
    </source>
</evidence>
<dbReference type="Proteomes" id="UP001500582">
    <property type="component" value="Unassembled WGS sequence"/>
</dbReference>